<dbReference type="SUPFAM" id="SSF81606">
    <property type="entry name" value="PP2C-like"/>
    <property type="match status" value="1"/>
</dbReference>
<dbReference type="InterPro" id="IPR001611">
    <property type="entry name" value="Leu-rich_rpt"/>
</dbReference>
<dbReference type="SUPFAM" id="SSF52058">
    <property type="entry name" value="L domain-like"/>
    <property type="match status" value="2"/>
</dbReference>
<comment type="similarity">
    <text evidence="2">Belongs to the inositol monophosphatase superfamily.</text>
</comment>
<dbReference type="SUPFAM" id="SSF56655">
    <property type="entry name" value="Carbohydrate phosphatase"/>
    <property type="match status" value="1"/>
</dbReference>
<dbReference type="Pfam" id="PF13855">
    <property type="entry name" value="LRR_8"/>
    <property type="match status" value="2"/>
</dbReference>
<reference evidence="11 12" key="1">
    <citation type="journal article" date="2023" name="BMC Biol.">
        <title>The compact genome of the sponge Oopsacas minuta (Hexactinellida) is lacking key metazoan core genes.</title>
        <authorList>
            <person name="Santini S."/>
            <person name="Schenkelaars Q."/>
            <person name="Jourda C."/>
            <person name="Duchesne M."/>
            <person name="Belahbib H."/>
            <person name="Rocher C."/>
            <person name="Selva M."/>
            <person name="Riesgo A."/>
            <person name="Vervoort M."/>
            <person name="Leys S.P."/>
            <person name="Kodjabachian L."/>
            <person name="Le Bivic A."/>
            <person name="Borchiellini C."/>
            <person name="Claverie J.M."/>
            <person name="Renard E."/>
        </authorList>
    </citation>
    <scope>NUCLEOTIDE SEQUENCE [LARGE SCALE GENOMIC DNA]</scope>
    <source>
        <strain evidence="11">SPO-2</strain>
    </source>
</reference>
<dbReference type="SMART" id="SM00365">
    <property type="entry name" value="LRR_SD22"/>
    <property type="match status" value="5"/>
</dbReference>
<dbReference type="Gene3D" id="3.80.10.10">
    <property type="entry name" value="Ribonuclease Inhibitor"/>
    <property type="match status" value="3"/>
</dbReference>
<dbReference type="PANTHER" id="PTHR48051:SF1">
    <property type="entry name" value="RAS SUPPRESSOR PROTEIN 1"/>
    <property type="match status" value="1"/>
</dbReference>
<dbReference type="InterPro" id="IPR003591">
    <property type="entry name" value="Leu-rich_rpt_typical-subtyp"/>
</dbReference>
<dbReference type="PROSITE" id="PS51450">
    <property type="entry name" value="LRR"/>
    <property type="match status" value="8"/>
</dbReference>
<keyword evidence="5" id="KW-0677">Repeat</keyword>
<organism evidence="11 12">
    <name type="scientific">Oopsacas minuta</name>
    <dbReference type="NCBI Taxonomy" id="111878"/>
    <lineage>
        <taxon>Eukaryota</taxon>
        <taxon>Metazoa</taxon>
        <taxon>Porifera</taxon>
        <taxon>Hexactinellida</taxon>
        <taxon>Hexasterophora</taxon>
        <taxon>Lyssacinosida</taxon>
        <taxon>Leucopsacidae</taxon>
        <taxon>Oopsacas</taxon>
    </lineage>
</organism>
<evidence type="ECO:0000259" key="10">
    <source>
        <dbReference type="PROSITE" id="PS51746"/>
    </source>
</evidence>
<evidence type="ECO:0000256" key="4">
    <source>
        <dbReference type="ARBA" id="ARBA00022723"/>
    </source>
</evidence>
<dbReference type="SMART" id="SM00332">
    <property type="entry name" value="PP2Cc"/>
    <property type="match status" value="1"/>
</dbReference>
<evidence type="ECO:0000256" key="2">
    <source>
        <dbReference type="ARBA" id="ARBA00009759"/>
    </source>
</evidence>
<keyword evidence="12" id="KW-1185">Reference proteome</keyword>
<dbReference type="Gene3D" id="3.40.190.80">
    <property type="match status" value="1"/>
</dbReference>
<dbReference type="InterPro" id="IPR001849">
    <property type="entry name" value="PH_domain"/>
</dbReference>
<proteinExistence type="inferred from homology"/>
<dbReference type="InterPro" id="IPR055071">
    <property type="entry name" value="RA_PHLPP-like"/>
</dbReference>
<dbReference type="InterPro" id="IPR036457">
    <property type="entry name" value="PPM-type-like_dom_sf"/>
</dbReference>
<feature type="domain" description="PH" evidence="9">
    <location>
        <begin position="173"/>
        <end position="274"/>
    </location>
</feature>
<dbReference type="EMBL" id="JAKMXF010000365">
    <property type="protein sequence ID" value="KAI6645801.1"/>
    <property type="molecule type" value="Genomic_DNA"/>
</dbReference>
<dbReference type="Pfam" id="PF00481">
    <property type="entry name" value="PP2C"/>
    <property type="match status" value="1"/>
</dbReference>
<dbReference type="Pfam" id="PF00459">
    <property type="entry name" value="Inositol_P"/>
    <property type="match status" value="1"/>
</dbReference>
<evidence type="ECO:0000256" key="8">
    <source>
        <dbReference type="PIRSR" id="PIRSR600760-2"/>
    </source>
</evidence>
<evidence type="ECO:0000256" key="5">
    <source>
        <dbReference type="ARBA" id="ARBA00022737"/>
    </source>
</evidence>
<evidence type="ECO:0000259" key="9">
    <source>
        <dbReference type="PROSITE" id="PS50003"/>
    </source>
</evidence>
<dbReference type="SMART" id="SM00369">
    <property type="entry name" value="LRR_TYP"/>
    <property type="match status" value="12"/>
</dbReference>
<feature type="binding site" evidence="8">
    <location>
        <position position="1247"/>
    </location>
    <ligand>
        <name>Mg(2+)</name>
        <dbReference type="ChEBI" id="CHEBI:18420"/>
        <label>1</label>
        <note>catalytic</note>
    </ligand>
</feature>
<dbReference type="Proteomes" id="UP001165289">
    <property type="component" value="Unassembled WGS sequence"/>
</dbReference>
<evidence type="ECO:0000256" key="3">
    <source>
        <dbReference type="ARBA" id="ARBA00022614"/>
    </source>
</evidence>
<feature type="binding site" evidence="8">
    <location>
        <position position="1366"/>
    </location>
    <ligand>
        <name>Mg(2+)</name>
        <dbReference type="ChEBI" id="CHEBI:18420"/>
        <label>1</label>
        <note>catalytic</note>
    </ligand>
</feature>
<dbReference type="InterPro" id="IPR050216">
    <property type="entry name" value="LRR_domain-containing"/>
</dbReference>
<evidence type="ECO:0000313" key="12">
    <source>
        <dbReference type="Proteomes" id="UP001165289"/>
    </source>
</evidence>
<dbReference type="CDD" id="cd00143">
    <property type="entry name" value="PP2Cc"/>
    <property type="match status" value="1"/>
</dbReference>
<dbReference type="PROSITE" id="PS50003">
    <property type="entry name" value="PH_DOMAIN"/>
    <property type="match status" value="1"/>
</dbReference>
<evidence type="ECO:0000256" key="6">
    <source>
        <dbReference type="ARBA" id="ARBA00022801"/>
    </source>
</evidence>
<feature type="binding site" evidence="8">
    <location>
        <position position="1202"/>
    </location>
    <ligand>
        <name>Mg(2+)</name>
        <dbReference type="ChEBI" id="CHEBI:18420"/>
        <label>1</label>
        <note>catalytic</note>
    </ligand>
</feature>
<dbReference type="InterPro" id="IPR001932">
    <property type="entry name" value="PPM-type_phosphatase-like_dom"/>
</dbReference>
<dbReference type="PANTHER" id="PTHR48051">
    <property type="match status" value="1"/>
</dbReference>
<sequence length="1422" mass="159639">MSETSSTFPRIITPIPSMLWWAIDKDEELNTLERGRMTAIEFFLSTAVSPDKGKVKEQELDLFSWMKGQSDRGLIRVYKSDESTSKLVQCLLSTSAAALAEIFGCETIYVQLYDDLIRRLEDIENPLEVQNQLLKQLGYQDQLRIKKEGRHSETANYIKFYSGRPQLADVEERLHLKGTFRMKQDGWMHRWEYRYCILCGSRLLIFRSGEAKGRPFVLNIYKGNVEEHKLNSNKRGVQNAVRIYSDVQKVAILIAFNSWTQYTTWFRKASKMTYRKSDELNLTSCCLENVPDHVFIHWHKHIHSLNLGRNFMRKQADPLPYGSEGSEKPLGFICDLPKFSHLRNLTLSDNELAVFPNQICDIITLKSLNLSRNVLSEISEEISRLKKLENLSLHSNQLTDLPQQLSKLNKLAILTVSFNRFSSFPDVLLMTHSLKSLVISGNNISKLPEDLKRLLNLEKLDLRLNPISGSLPDSINLMTNLNQLDITHTELDRFDSKTTPSLQLLACNSTSVRVLSLDDTAITEVVLSGGSLNTITMDTLSSNLVTLDVSRNALKELPESICDLPVLKEINVSRNLLTHLPARIFWHMRGLTKLNASANHIISLPDRIDKCLLQYLDASQNNLTTLPMSLLLRLTSLKELNLSCNQLTELPLTSDTQDMSILHLFLSNNQLTESAVAVISSYKTLVMLDLSHNGITKMADHFFAKMIDLEFVNLSGNLLTHLPSRLSTCYKLQILFAHSNRLTDIPDLSHCDSLRDLDISSNQLTSLPLAAQTYFPDLRYLDLSDNPNLILDRSCIPSLRTIKRLILEGVFDVPMVLSSMMPTGTVDCGYTSSYNYLWRFGSAEARGLGTVNSILSPTLVQHPYRIMQIKDTAYRRGKDGLFAIIEGYPTSDVSSELSLRLPNILLSEIDETSREISANYLKYAILNANKLLGKIGHFSAASIAICHIYQIPGGYILNTANVGQVEVVISRQGKPITLTQSHTVNRNATERVRVLNRRGFITEDKKVLGLSPTTRALGAFSLYPIITPDPYANSLRLSAVDEFLIIGSKGLWEFISYDLAIKVVKQFIDKPTCAAKRLRDLAIATGCQDNIAVLVVILSISSQVAGIEKMGAVSGSFYSTNEVSGLRRSGRMIRSKFEGIDLAEIGGEEVRAVHVDKHFGLKSKGQTAEGAQEYVTQADRRSHQKIVGGLKRVWPNLNVISEERDKVDFSNVKWPRMDRDEVKKFKISPAETDFVNITDLTIWVDPLDATQEYTENLLDFVTVMVCVAYKGYPLIGIVHLPFKMKTYFAWVGNGYDLPPSDYQHEDDKLRIIVSRSHAGDVEALVKKKILGDIEVIQAGGAGFKTLKVLEGQANFYIHVTKIKKWDICAPNAMLNTVKGSMTTLKGDTINYSGEDSPANNDGLFATLDKEGDPELLKALASG</sequence>
<dbReference type="PROSITE" id="PS51746">
    <property type="entry name" value="PPM_2"/>
    <property type="match status" value="1"/>
</dbReference>
<feature type="binding site" evidence="8">
    <location>
        <position position="1245"/>
    </location>
    <ligand>
        <name>Mg(2+)</name>
        <dbReference type="ChEBI" id="CHEBI:18420"/>
        <label>1</label>
        <note>catalytic</note>
    </ligand>
</feature>
<evidence type="ECO:0000256" key="7">
    <source>
        <dbReference type="ARBA" id="ARBA00022842"/>
    </source>
</evidence>
<protein>
    <submittedName>
        <fullName evidence="11">PH domain leucine-rich repeat-containing protein phosphatase 2-like isoform X3</fullName>
    </submittedName>
</protein>
<dbReference type="Gene3D" id="3.60.40.10">
    <property type="entry name" value="PPM-type phosphatase domain"/>
    <property type="match status" value="1"/>
</dbReference>
<dbReference type="Gene3D" id="3.30.540.10">
    <property type="entry name" value="Fructose-1,6-Bisphosphatase, subunit A, domain 1"/>
    <property type="match status" value="1"/>
</dbReference>
<dbReference type="InterPro" id="IPR032675">
    <property type="entry name" value="LRR_dom_sf"/>
</dbReference>
<dbReference type="Pfam" id="PF23010">
    <property type="entry name" value="RA_3"/>
    <property type="match status" value="1"/>
</dbReference>
<evidence type="ECO:0000256" key="1">
    <source>
        <dbReference type="ARBA" id="ARBA00001946"/>
    </source>
</evidence>
<accession>A0AAV7JAV2</accession>
<keyword evidence="4 8" id="KW-0479">Metal-binding</keyword>
<gene>
    <name evidence="11" type="ORF">LOD99_13063</name>
</gene>
<feature type="domain" description="PPM-type phosphatase" evidence="10">
    <location>
        <begin position="863"/>
        <end position="1098"/>
    </location>
</feature>
<dbReference type="Pfam" id="PF00560">
    <property type="entry name" value="LRR_1"/>
    <property type="match status" value="2"/>
</dbReference>
<dbReference type="InterPro" id="IPR000760">
    <property type="entry name" value="Inositol_monophosphatase-like"/>
</dbReference>
<dbReference type="SMART" id="SM00364">
    <property type="entry name" value="LRR_BAC"/>
    <property type="match status" value="10"/>
</dbReference>
<name>A0AAV7JAV2_9METZ</name>
<evidence type="ECO:0000313" key="11">
    <source>
        <dbReference type="EMBL" id="KAI6645801.1"/>
    </source>
</evidence>
<dbReference type="SUPFAM" id="SSF50729">
    <property type="entry name" value="PH domain-like"/>
    <property type="match status" value="1"/>
</dbReference>
<keyword evidence="7 8" id="KW-0460">Magnesium</keyword>
<dbReference type="FunFam" id="3.30.540.10:FF:000012">
    <property type="entry name" value="Blast:Putative inositol monophosphatase 3"/>
    <property type="match status" value="1"/>
</dbReference>
<dbReference type="GO" id="GO:0005737">
    <property type="term" value="C:cytoplasm"/>
    <property type="evidence" value="ECO:0007669"/>
    <property type="project" value="UniProtKB-ARBA"/>
</dbReference>
<comment type="caution">
    <text evidence="11">The sequence shown here is derived from an EMBL/GenBank/DDBJ whole genome shotgun (WGS) entry which is preliminary data.</text>
</comment>
<comment type="cofactor">
    <cofactor evidence="1 8">
        <name>Mg(2+)</name>
        <dbReference type="ChEBI" id="CHEBI:18420"/>
    </cofactor>
</comment>
<keyword evidence="6" id="KW-0378">Hydrolase</keyword>
<feature type="binding site" evidence="8">
    <location>
        <position position="1248"/>
    </location>
    <ligand>
        <name>Mg(2+)</name>
        <dbReference type="ChEBI" id="CHEBI:18420"/>
        <label>1</label>
        <note>catalytic</note>
    </ligand>
</feature>
<dbReference type="GO" id="GO:0046872">
    <property type="term" value="F:metal ion binding"/>
    <property type="evidence" value="ECO:0007669"/>
    <property type="project" value="UniProtKB-KW"/>
</dbReference>
<keyword evidence="3" id="KW-0433">Leucine-rich repeat</keyword>
<dbReference type="GO" id="GO:0016787">
    <property type="term" value="F:hydrolase activity"/>
    <property type="evidence" value="ECO:0007669"/>
    <property type="project" value="UniProtKB-KW"/>
</dbReference>